<dbReference type="Proteomes" id="UP000675881">
    <property type="component" value="Chromosome 1"/>
</dbReference>
<keyword evidence="2" id="KW-1185">Reference proteome</keyword>
<evidence type="ECO:0000313" key="2">
    <source>
        <dbReference type="Proteomes" id="UP000675881"/>
    </source>
</evidence>
<reference evidence="1" key="1">
    <citation type="submission" date="2021-02" db="EMBL/GenBank/DDBJ databases">
        <authorList>
            <person name="Bekaert M."/>
        </authorList>
    </citation>
    <scope>NUCLEOTIDE SEQUENCE</scope>
    <source>
        <strain evidence="1">IoA-00</strain>
    </source>
</reference>
<name>A0A7R8CFM3_LEPSM</name>
<evidence type="ECO:0000313" key="1">
    <source>
        <dbReference type="EMBL" id="CAF2761425.1"/>
    </source>
</evidence>
<sequence length="137" mass="15263">MATKRKRTVATSRRYGLRHSISIKGDTECYLLALDESTDIRDTTQLAVFIRAVELGPDGLTRREPSETCLPIRNTGRLSGGPVNRLPSSTSDMMLALSIKESTPLICLRIIHPRNTGEGTLPITEAILRRTIFWRLG</sequence>
<dbReference type="AlphaFoldDB" id="A0A7R8CFM3"/>
<organism evidence="1 2">
    <name type="scientific">Lepeophtheirus salmonis</name>
    <name type="common">Salmon louse</name>
    <name type="synonym">Caligus salmonis</name>
    <dbReference type="NCBI Taxonomy" id="72036"/>
    <lineage>
        <taxon>Eukaryota</taxon>
        <taxon>Metazoa</taxon>
        <taxon>Ecdysozoa</taxon>
        <taxon>Arthropoda</taxon>
        <taxon>Crustacea</taxon>
        <taxon>Multicrustacea</taxon>
        <taxon>Hexanauplia</taxon>
        <taxon>Copepoda</taxon>
        <taxon>Siphonostomatoida</taxon>
        <taxon>Caligidae</taxon>
        <taxon>Lepeophtheirus</taxon>
    </lineage>
</organism>
<proteinExistence type="predicted"/>
<dbReference type="EMBL" id="HG994580">
    <property type="protein sequence ID" value="CAF2761425.1"/>
    <property type="molecule type" value="Genomic_DNA"/>
</dbReference>
<protein>
    <submittedName>
        <fullName evidence="1">(salmon louse) hypothetical protein</fullName>
    </submittedName>
</protein>
<gene>
    <name evidence="1" type="ORF">LSAA_1199</name>
</gene>
<accession>A0A7R8CFM3</accession>